<dbReference type="AlphaFoldDB" id="A0A9P6YJQ8"/>
<gene>
    <name evidence="1" type="ORF">G6F50_013282</name>
</gene>
<proteinExistence type="predicted"/>
<reference evidence="1 2" key="1">
    <citation type="journal article" date="2020" name="Microb. Genom.">
        <title>Genetic diversity of clinical and environmental Mucorales isolates obtained from an investigation of mucormycosis cases among solid organ transplant recipients.</title>
        <authorList>
            <person name="Nguyen M.H."/>
            <person name="Kaul D."/>
            <person name="Muto C."/>
            <person name="Cheng S.J."/>
            <person name="Richter R.A."/>
            <person name="Bruno V.M."/>
            <person name="Liu G."/>
            <person name="Beyhan S."/>
            <person name="Sundermann A.J."/>
            <person name="Mounaud S."/>
            <person name="Pasculle A.W."/>
            <person name="Nierman W.C."/>
            <person name="Driscoll E."/>
            <person name="Cumbie R."/>
            <person name="Clancy C.J."/>
            <person name="Dupont C.L."/>
        </authorList>
    </citation>
    <scope>NUCLEOTIDE SEQUENCE [LARGE SCALE GENOMIC DNA]</scope>
    <source>
        <strain evidence="1 2">GL24</strain>
    </source>
</reference>
<evidence type="ECO:0000313" key="1">
    <source>
        <dbReference type="EMBL" id="KAG1550350.1"/>
    </source>
</evidence>
<dbReference type="Proteomes" id="UP000740926">
    <property type="component" value="Unassembled WGS sequence"/>
</dbReference>
<keyword evidence="2" id="KW-1185">Reference proteome</keyword>
<protein>
    <submittedName>
        <fullName evidence="1">Uncharacterized protein</fullName>
    </submittedName>
</protein>
<comment type="caution">
    <text evidence="1">The sequence shown here is derived from an EMBL/GenBank/DDBJ whole genome shotgun (WGS) entry which is preliminary data.</text>
</comment>
<name>A0A9P6YJQ8_9FUNG</name>
<sequence>MISGRARGGVSVYQGQDGYSAEAGWRYRGGDLLIRTPLLTGEAGSAMAITAGGALTLSGTGAAPAARDALGATLSLAGRSVVLDTTVALPSGKLSIKAEGDIVLGADSRIDVSGREVRLLDAPRYSWGGDVELQSMAGNITQARGGLIDVSAQNNRAGRIQAIALGAEAGRVDLRGAFRGTASGLYDAGGTRVAYESAEAVLRAQTLADFADLNARLTGGGVFGARRVQSKRGDVVVGDELRARHVELVVDGGSLTVNGRIDASGTQVGSIRLAAMRDLVINGMLDAHGAGLRVDSYGKIIDAPNRAVVELNSGQGVLTLASGARIDLRHGTAAAGQLDGVQRGTLELLAPRIDASGNSEINGGGALGRSR</sequence>
<organism evidence="1 2">
    <name type="scientific">Rhizopus delemar</name>
    <dbReference type="NCBI Taxonomy" id="936053"/>
    <lineage>
        <taxon>Eukaryota</taxon>
        <taxon>Fungi</taxon>
        <taxon>Fungi incertae sedis</taxon>
        <taxon>Mucoromycota</taxon>
        <taxon>Mucoromycotina</taxon>
        <taxon>Mucoromycetes</taxon>
        <taxon>Mucorales</taxon>
        <taxon>Mucorineae</taxon>
        <taxon>Rhizopodaceae</taxon>
        <taxon>Rhizopus</taxon>
    </lineage>
</organism>
<accession>A0A9P6YJQ8</accession>
<evidence type="ECO:0000313" key="2">
    <source>
        <dbReference type="Proteomes" id="UP000740926"/>
    </source>
</evidence>
<dbReference type="EMBL" id="JAANIU010005070">
    <property type="protein sequence ID" value="KAG1550350.1"/>
    <property type="molecule type" value="Genomic_DNA"/>
</dbReference>